<feature type="compositionally biased region" description="Low complexity" evidence="1">
    <location>
        <begin position="86"/>
        <end position="102"/>
    </location>
</feature>
<evidence type="ECO:0000313" key="4">
    <source>
        <dbReference type="EMBL" id="OTI55822.1"/>
    </source>
</evidence>
<name>A0A241XHM9_PSEAI</name>
<sequence>MKRIFPVLALLLAVSSVHAATVFKCVGPDGKVTFTQQNCPENQSLDDVVSATNQRPSGSGASAVMAKPKQPSGRTYRGSHQGGSGVTVVGGSSPSPTCSTGLSERDLRKAKVQGKVVPGMSREDVESIYGKVNRNGSTAGAGAVTYWNDKYVDQTTVSFDRDGCVRGSYQSGHKN</sequence>
<accession>A0A241XHM9</accession>
<gene>
    <name evidence="4" type="ORF">CAZ10_31480</name>
</gene>
<comment type="caution">
    <text evidence="4">The sequence shown here is derived from an EMBL/GenBank/DDBJ whole genome shotgun (WGS) entry which is preliminary data.</text>
</comment>
<evidence type="ECO:0000256" key="1">
    <source>
        <dbReference type="SAM" id="MobiDB-lite"/>
    </source>
</evidence>
<organism evidence="4 5">
    <name type="scientific">Pseudomonas aeruginosa</name>
    <dbReference type="NCBI Taxonomy" id="287"/>
    <lineage>
        <taxon>Bacteria</taxon>
        <taxon>Pseudomonadati</taxon>
        <taxon>Pseudomonadota</taxon>
        <taxon>Gammaproteobacteria</taxon>
        <taxon>Pseudomonadales</taxon>
        <taxon>Pseudomonadaceae</taxon>
        <taxon>Pseudomonas</taxon>
    </lineage>
</organism>
<dbReference type="Pfam" id="PF13511">
    <property type="entry name" value="DUF4124"/>
    <property type="match status" value="1"/>
</dbReference>
<protein>
    <recommendedName>
        <fullName evidence="3">DUF4124 domain-containing protein</fullName>
    </recommendedName>
</protein>
<evidence type="ECO:0000313" key="5">
    <source>
        <dbReference type="Proteomes" id="UP000194857"/>
    </source>
</evidence>
<proteinExistence type="predicted"/>
<feature type="chain" id="PRO_5043534248" description="DUF4124 domain-containing protein" evidence="2">
    <location>
        <begin position="20"/>
        <end position="175"/>
    </location>
</feature>
<dbReference type="EMBL" id="NFFZ01000025">
    <property type="protein sequence ID" value="OTI55822.1"/>
    <property type="molecule type" value="Genomic_DNA"/>
</dbReference>
<reference evidence="4 5" key="1">
    <citation type="submission" date="2017-05" db="EMBL/GenBank/DDBJ databases">
        <authorList>
            <person name="Song R."/>
            <person name="Chenine A.L."/>
            <person name="Ruprecht R.M."/>
        </authorList>
    </citation>
    <scope>NUCLEOTIDE SEQUENCE [LARGE SCALE GENOMIC DNA]</scope>
    <source>
        <strain evidence="4 5">S567_C10_BS</strain>
    </source>
</reference>
<feature type="signal peptide" evidence="2">
    <location>
        <begin position="1"/>
        <end position="19"/>
    </location>
</feature>
<dbReference type="AlphaFoldDB" id="A0A241XHM9"/>
<dbReference type="Proteomes" id="UP000194857">
    <property type="component" value="Unassembled WGS sequence"/>
</dbReference>
<feature type="domain" description="DUF4124" evidence="3">
    <location>
        <begin position="9"/>
        <end position="51"/>
    </location>
</feature>
<feature type="compositionally biased region" description="Polar residues" evidence="1">
    <location>
        <begin position="48"/>
        <end position="60"/>
    </location>
</feature>
<feature type="region of interest" description="Disordered" evidence="1">
    <location>
        <begin position="48"/>
        <end position="102"/>
    </location>
</feature>
<dbReference type="RefSeq" id="WP_071534551.1">
    <property type="nucleotide sequence ID" value="NZ_CAADKC010000139.1"/>
</dbReference>
<keyword evidence="2" id="KW-0732">Signal</keyword>
<dbReference type="InterPro" id="IPR025392">
    <property type="entry name" value="DUF4124"/>
</dbReference>
<evidence type="ECO:0000256" key="2">
    <source>
        <dbReference type="SAM" id="SignalP"/>
    </source>
</evidence>
<evidence type="ECO:0000259" key="3">
    <source>
        <dbReference type="Pfam" id="PF13511"/>
    </source>
</evidence>